<name>A0AAJ1TS86_9HYPH</name>
<gene>
    <name evidence="2" type="ORF">ABS770_02260</name>
    <name evidence="1" type="ORF">QO001_000516</name>
</gene>
<proteinExistence type="predicted"/>
<evidence type="ECO:0000313" key="2">
    <source>
        <dbReference type="EMBL" id="MER2287068.1"/>
    </source>
</evidence>
<comment type="caution">
    <text evidence="1">The sequence shown here is derived from an EMBL/GenBank/DDBJ whole genome shotgun (WGS) entry which is preliminary data.</text>
</comment>
<sequence>MRIVAANHADSLRRNLSDDRNAIRVVDSVTDELRIHYESATDDVPAEILALAMRLDGHVAQPTFAG</sequence>
<dbReference type="Proteomes" id="UP001432995">
    <property type="component" value="Unassembled WGS sequence"/>
</dbReference>
<dbReference type="EMBL" id="JAUSWL010000001">
    <property type="protein sequence ID" value="MDQ0541608.1"/>
    <property type="molecule type" value="Genomic_DNA"/>
</dbReference>
<evidence type="ECO:0000313" key="4">
    <source>
        <dbReference type="Proteomes" id="UP001432995"/>
    </source>
</evidence>
<protein>
    <submittedName>
        <fullName evidence="1">Uncharacterized protein</fullName>
    </submittedName>
</protein>
<evidence type="ECO:0000313" key="1">
    <source>
        <dbReference type="EMBL" id="MDQ0541608.1"/>
    </source>
</evidence>
<dbReference type="RefSeq" id="WP_007563825.1">
    <property type="nucleotide sequence ID" value="NZ_JAJALK010000001.1"/>
</dbReference>
<dbReference type="EMBL" id="JBELQD010000001">
    <property type="protein sequence ID" value="MER2287068.1"/>
    <property type="molecule type" value="Genomic_DNA"/>
</dbReference>
<reference evidence="1" key="1">
    <citation type="submission" date="2023-07" db="EMBL/GenBank/DDBJ databases">
        <title>Genomic Encyclopedia of Type Strains, Phase IV (KMG-IV): sequencing the most valuable type-strain genomes for metagenomic binning, comparative biology and taxonomic classification.</title>
        <authorList>
            <person name="Goeker M."/>
        </authorList>
    </citation>
    <scope>NUCLEOTIDE SEQUENCE</scope>
    <source>
        <strain evidence="1">DSM 19569</strain>
    </source>
</reference>
<evidence type="ECO:0000313" key="3">
    <source>
        <dbReference type="Proteomes" id="UP001223420"/>
    </source>
</evidence>
<reference evidence="2" key="2">
    <citation type="submission" date="2024-06" db="EMBL/GenBank/DDBJ databases">
        <authorList>
            <person name="Campbell A.G."/>
        </authorList>
    </citation>
    <scope>NUCLEOTIDE SEQUENCE</scope>
    <source>
        <strain evidence="2">EM17</strain>
    </source>
</reference>
<dbReference type="Proteomes" id="UP001223420">
    <property type="component" value="Unassembled WGS sequence"/>
</dbReference>
<accession>A0AAJ1TS86</accession>
<keyword evidence="4" id="KW-1185">Reference proteome</keyword>
<organism evidence="1 3">
    <name type="scientific">Methylobacterium brachiatum</name>
    <dbReference type="NCBI Taxonomy" id="269660"/>
    <lineage>
        <taxon>Bacteria</taxon>
        <taxon>Pseudomonadati</taxon>
        <taxon>Pseudomonadota</taxon>
        <taxon>Alphaproteobacteria</taxon>
        <taxon>Hyphomicrobiales</taxon>
        <taxon>Methylobacteriaceae</taxon>
        <taxon>Methylobacterium</taxon>
    </lineage>
</organism>
<dbReference type="AlphaFoldDB" id="A0AAJ1TS86"/>